<comment type="caution">
    <text evidence="2">The sequence shown here is derived from an EMBL/GenBank/DDBJ whole genome shotgun (WGS) entry which is preliminary data.</text>
</comment>
<dbReference type="InterPro" id="IPR036812">
    <property type="entry name" value="NAD(P)_OxRdtase_dom_sf"/>
</dbReference>
<name>A0A8H3LEA8_9GLOM</name>
<sequence length="297" mass="34079">MENRKSNKFHVPELTFGAGVFSGRYNHIEKDWPLLSIRRAFELGINAFDTSPYYGDSEKILGSVLHTLREEFPRSSYYIFTKADIVYAHDVEFVKFEDVVEEGGALPELFKLKEQGKIRYVGISGYPLDVLLKIARFQYERDQPIDAILSYSHYCLHNIKLVNYIEEFRYVGVKYIMNASPLSMGLFRNGEPPEWHPASTDLRYAVAQSAVLAARNNLNISKLALQFALDLDDITSTVIGLSNPNEVDEAIASLKELHARKKRGKTIPEIEKKILNEIYQILEPHFNHSWESPPKDH</sequence>
<dbReference type="EMBL" id="BLAL01000162">
    <property type="protein sequence ID" value="GES86933.1"/>
    <property type="molecule type" value="Genomic_DNA"/>
</dbReference>
<dbReference type="InterPro" id="IPR023210">
    <property type="entry name" value="NADP_OxRdtase_dom"/>
</dbReference>
<feature type="domain" description="NADP-dependent oxidoreductase" evidence="1">
    <location>
        <begin position="83"/>
        <end position="256"/>
    </location>
</feature>
<dbReference type="Pfam" id="PF00248">
    <property type="entry name" value="Aldo_ket_red"/>
    <property type="match status" value="1"/>
</dbReference>
<reference evidence="2" key="1">
    <citation type="submission" date="2019-10" db="EMBL/GenBank/DDBJ databases">
        <title>Conservation and host-specific expression of non-tandemly repeated heterogenous ribosome RNA gene in arbuscular mycorrhizal fungi.</title>
        <authorList>
            <person name="Maeda T."/>
            <person name="Kobayashi Y."/>
            <person name="Nakagawa T."/>
            <person name="Ezawa T."/>
            <person name="Yamaguchi K."/>
            <person name="Bino T."/>
            <person name="Nishimoto Y."/>
            <person name="Shigenobu S."/>
            <person name="Kawaguchi M."/>
        </authorList>
    </citation>
    <scope>NUCLEOTIDE SEQUENCE</scope>
    <source>
        <strain evidence="2">HR1</strain>
    </source>
</reference>
<protein>
    <submittedName>
        <fullName evidence="2">L-galactose dehydrogenase</fullName>
    </submittedName>
</protein>
<organism evidence="2 3">
    <name type="scientific">Rhizophagus clarus</name>
    <dbReference type="NCBI Taxonomy" id="94130"/>
    <lineage>
        <taxon>Eukaryota</taxon>
        <taxon>Fungi</taxon>
        <taxon>Fungi incertae sedis</taxon>
        <taxon>Mucoromycota</taxon>
        <taxon>Glomeromycotina</taxon>
        <taxon>Glomeromycetes</taxon>
        <taxon>Glomerales</taxon>
        <taxon>Glomeraceae</taxon>
        <taxon>Rhizophagus</taxon>
    </lineage>
</organism>
<dbReference type="GO" id="GO:0045290">
    <property type="term" value="F:D-arabinose 1-dehydrogenase [NAD(P)+] activity"/>
    <property type="evidence" value="ECO:0007669"/>
    <property type="project" value="TreeGrafter"/>
</dbReference>
<dbReference type="Gene3D" id="3.20.20.100">
    <property type="entry name" value="NADP-dependent oxidoreductase domain"/>
    <property type="match status" value="2"/>
</dbReference>
<dbReference type="SUPFAM" id="SSF51430">
    <property type="entry name" value="NAD(P)-linked oxidoreductase"/>
    <property type="match status" value="1"/>
</dbReference>
<evidence type="ECO:0000313" key="3">
    <source>
        <dbReference type="Proteomes" id="UP000615446"/>
    </source>
</evidence>
<dbReference type="AlphaFoldDB" id="A0A8H3LEA8"/>
<dbReference type="OrthoDB" id="5286008at2759"/>
<dbReference type="Proteomes" id="UP000615446">
    <property type="component" value="Unassembled WGS sequence"/>
</dbReference>
<evidence type="ECO:0000313" key="2">
    <source>
        <dbReference type="EMBL" id="GES86933.1"/>
    </source>
</evidence>
<dbReference type="InterPro" id="IPR020471">
    <property type="entry name" value="AKR"/>
</dbReference>
<evidence type="ECO:0000259" key="1">
    <source>
        <dbReference type="Pfam" id="PF00248"/>
    </source>
</evidence>
<gene>
    <name evidence="2" type="ORF">RCL2_001396300</name>
</gene>
<dbReference type="PANTHER" id="PTHR42686">
    <property type="entry name" value="GH17980P-RELATED"/>
    <property type="match status" value="1"/>
</dbReference>
<accession>A0A8H3LEA8</accession>
<dbReference type="GO" id="GO:0070485">
    <property type="term" value="P:dehydro-D-arabinono-1,4-lactone biosynthetic process"/>
    <property type="evidence" value="ECO:0007669"/>
    <property type="project" value="TreeGrafter"/>
</dbReference>
<proteinExistence type="predicted"/>
<dbReference type="GO" id="GO:0005829">
    <property type="term" value="C:cytosol"/>
    <property type="evidence" value="ECO:0007669"/>
    <property type="project" value="TreeGrafter"/>
</dbReference>
<dbReference type="PANTHER" id="PTHR42686:SF1">
    <property type="entry name" value="GH17980P-RELATED"/>
    <property type="match status" value="1"/>
</dbReference>